<dbReference type="Gene3D" id="3.30.70.2740">
    <property type="match status" value="1"/>
</dbReference>
<dbReference type="PANTHER" id="PTHR11748">
    <property type="entry name" value="D-LACTATE DEHYDROGENASE"/>
    <property type="match status" value="1"/>
</dbReference>
<keyword evidence="5" id="KW-0560">Oxidoreductase</keyword>
<dbReference type="InterPro" id="IPR004017">
    <property type="entry name" value="Cys_rich_dom"/>
</dbReference>
<dbReference type="Proteomes" id="UP000584642">
    <property type="component" value="Unassembled WGS sequence"/>
</dbReference>
<evidence type="ECO:0000256" key="5">
    <source>
        <dbReference type="ARBA" id="ARBA00023002"/>
    </source>
</evidence>
<sequence length="976" mass="106158">MPLDANTRRAGRARIGDSALAGRLKAAVEGEVLFDAFSRGRYSTDASIYQIEPVGVVVPKTDEDVTAALTIAREEGVPVLPRGGGTSQCGQTVGEALVIDCSKHLNGVLALDAESRVAVVRPGIVLDHLNAGLKKHGLWFPVDVSTSAQATIGGMTGNNSCGTRSLRYGNMVHNVRAIEAVLADGTELRLDGGPPESDRHRDLLARMTALHAREADEIAARFPPVQRKVGGYNIERLGGDTPNLAKLMVGSEGTLGFFRRITLDLSPLPRHKTLGVCHFPTFRSAMESAQHIVALKPAAVELVDRTMIELGRGIPLFRATMDKFIRGEPEALLLVEFAGEDHAEEVANLARLVELMGDLGLPDSVVEAIDPAFQSAIWEVRKAGLNIMMSMRTEGKPVSFIEDCAVPLEHLADYTERLTAVFHKHGTEGTWYAHASEGCLHVRPVLNLKQEMEVHKMRAIAEEAFAMVREYKGSHSGEHGDGLVRSEFHESMYGPRIVNAFREVKRAFDPAGLMNPGKIVDPPRMDDRTLLRYKPDYAPVPVETALDWSAWPGGFLGAAEMCNNNGTCRKSDPNVMCPSYRATKDEMHVTRGRANTLRLALSGQLGPDALASDGVHAALDLCVSCKGCKRECPTGVDMARMKIEALHQRRKTHPLPLRERLVAWLPRYAPWASRVGALLGLRERIPGLPALMERVSGFSRHRALPRWHPSPYRDEGRDESRTGTAGEVVLFVDSFNRWFEADNARAARRVLEAAGYTVHAAVPPGGGRPLCCGRTFLASGLVEEAREEQRRLVAALLPFAERGVPIVGLEPSCLLTLRDELLAVLPGADSATIAGQALLFEEFLDRERAAGRLKLPLKPLAYKRAVLHGHCHQKAFGAVPPIERVLRLVPGLEVTTIQSTCCGMAGSFGYHAEHYEVSMRMGELGVLPAARAAGPDEVLVADGTSCRHQIKDGTERTAVHAAVLLAEALDGKDGGR</sequence>
<keyword evidence="4" id="KW-0274">FAD</keyword>
<dbReference type="SUPFAM" id="SSF46548">
    <property type="entry name" value="alpha-helical ferredoxin"/>
    <property type="match status" value="1"/>
</dbReference>
<dbReference type="EMBL" id="JABFDB010000002">
    <property type="protein sequence ID" value="NYZ19457.1"/>
    <property type="molecule type" value="Genomic_DNA"/>
</dbReference>
<evidence type="ECO:0000256" key="6">
    <source>
        <dbReference type="ARBA" id="ARBA00023004"/>
    </source>
</evidence>
<comment type="cofactor">
    <cofactor evidence="1">
        <name>FAD</name>
        <dbReference type="ChEBI" id="CHEBI:57692"/>
    </cofactor>
</comment>
<dbReference type="Pfam" id="PF02754">
    <property type="entry name" value="CCG"/>
    <property type="match status" value="1"/>
</dbReference>
<gene>
    <name evidence="9" type="ORF">HND93_07025</name>
</gene>
<dbReference type="InterPro" id="IPR016169">
    <property type="entry name" value="FAD-bd_PCMH_sub2"/>
</dbReference>
<dbReference type="RefSeq" id="WP_180281199.1">
    <property type="nucleotide sequence ID" value="NZ_JABFDB010000002.1"/>
</dbReference>
<dbReference type="InterPro" id="IPR017900">
    <property type="entry name" value="4Fe4S_Fe_S_CS"/>
</dbReference>
<protein>
    <submittedName>
        <fullName evidence="9">FAD-binding protein</fullName>
    </submittedName>
</protein>
<dbReference type="InterPro" id="IPR036318">
    <property type="entry name" value="FAD-bd_PCMH-like_sf"/>
</dbReference>
<organism evidence="9 10">
    <name type="scientific">Azospirillum oleiclasticum</name>
    <dbReference type="NCBI Taxonomy" id="2735135"/>
    <lineage>
        <taxon>Bacteria</taxon>
        <taxon>Pseudomonadati</taxon>
        <taxon>Pseudomonadota</taxon>
        <taxon>Alphaproteobacteria</taxon>
        <taxon>Rhodospirillales</taxon>
        <taxon>Azospirillaceae</taxon>
        <taxon>Azospirillum</taxon>
    </lineage>
</organism>
<dbReference type="InterPro" id="IPR017896">
    <property type="entry name" value="4Fe4S_Fe-S-bd"/>
</dbReference>
<keyword evidence="2" id="KW-0285">Flavoprotein</keyword>
<evidence type="ECO:0000256" key="1">
    <source>
        <dbReference type="ARBA" id="ARBA00001974"/>
    </source>
</evidence>
<feature type="domain" description="FAD-binding PCMH-type" evidence="8">
    <location>
        <begin position="49"/>
        <end position="268"/>
    </location>
</feature>
<dbReference type="InterPro" id="IPR016164">
    <property type="entry name" value="FAD-linked_Oxase-like_C"/>
</dbReference>
<dbReference type="SUPFAM" id="SSF56176">
    <property type="entry name" value="FAD-binding/transporter-associated domain-like"/>
    <property type="match status" value="1"/>
</dbReference>
<dbReference type="InterPro" id="IPR006094">
    <property type="entry name" value="Oxid_FAD_bind_N"/>
</dbReference>
<dbReference type="Pfam" id="PF01565">
    <property type="entry name" value="FAD_binding_4"/>
    <property type="match status" value="1"/>
</dbReference>
<dbReference type="PROSITE" id="PS51387">
    <property type="entry name" value="FAD_PCMH"/>
    <property type="match status" value="1"/>
</dbReference>
<evidence type="ECO:0000256" key="7">
    <source>
        <dbReference type="ARBA" id="ARBA00023014"/>
    </source>
</evidence>
<dbReference type="Pfam" id="PF13183">
    <property type="entry name" value="Fer4_8"/>
    <property type="match status" value="1"/>
</dbReference>
<evidence type="ECO:0000256" key="3">
    <source>
        <dbReference type="ARBA" id="ARBA00022723"/>
    </source>
</evidence>
<keyword evidence="10" id="KW-1185">Reference proteome</keyword>
<keyword evidence="6" id="KW-0408">Iron</keyword>
<dbReference type="Gene3D" id="1.10.45.10">
    <property type="entry name" value="Vanillyl-alcohol Oxidase, Chain A, domain 4"/>
    <property type="match status" value="1"/>
</dbReference>
<evidence type="ECO:0000256" key="2">
    <source>
        <dbReference type="ARBA" id="ARBA00022630"/>
    </source>
</evidence>
<accession>A0ABX2T566</accession>
<dbReference type="SUPFAM" id="SSF55103">
    <property type="entry name" value="FAD-linked oxidases, C-terminal domain"/>
    <property type="match status" value="1"/>
</dbReference>
<dbReference type="Gene3D" id="3.30.465.10">
    <property type="match status" value="1"/>
</dbReference>
<reference evidence="9 10" key="1">
    <citation type="submission" date="2020-05" db="EMBL/GenBank/DDBJ databases">
        <title>Azospirillum oleiclasticum sp. nov, a nitrogen-fixing and heavy crude oil-emulsifying bacterium isolated from the crude oil of Yumen Oilfield.</title>
        <authorList>
            <person name="Wu D."/>
            <person name="Cai M."/>
            <person name="Zhang X."/>
        </authorList>
    </citation>
    <scope>NUCLEOTIDE SEQUENCE [LARGE SCALE GENOMIC DNA]</scope>
    <source>
        <strain evidence="9 10">ROY-1-1-2</strain>
    </source>
</reference>
<proteinExistence type="predicted"/>
<evidence type="ECO:0000313" key="9">
    <source>
        <dbReference type="EMBL" id="NYZ19457.1"/>
    </source>
</evidence>
<evidence type="ECO:0000259" key="8">
    <source>
        <dbReference type="PROSITE" id="PS51387"/>
    </source>
</evidence>
<dbReference type="InterPro" id="IPR016166">
    <property type="entry name" value="FAD-bd_PCMH"/>
</dbReference>
<evidence type="ECO:0000313" key="10">
    <source>
        <dbReference type="Proteomes" id="UP000584642"/>
    </source>
</evidence>
<name>A0ABX2T566_9PROT</name>
<dbReference type="InterPro" id="IPR004113">
    <property type="entry name" value="FAD-bd_oxidored_4_C"/>
</dbReference>
<dbReference type="PANTHER" id="PTHR11748:SF119">
    <property type="entry name" value="D-2-HYDROXYGLUTARATE DEHYDROGENASE"/>
    <property type="match status" value="1"/>
</dbReference>
<comment type="caution">
    <text evidence="9">The sequence shown here is derived from an EMBL/GenBank/DDBJ whole genome shotgun (WGS) entry which is preliminary data.</text>
</comment>
<keyword evidence="3" id="KW-0479">Metal-binding</keyword>
<dbReference type="InterPro" id="IPR016171">
    <property type="entry name" value="Vanillyl_alc_oxidase_C-sub2"/>
</dbReference>
<dbReference type="Pfam" id="PF02913">
    <property type="entry name" value="FAD-oxidase_C"/>
    <property type="match status" value="1"/>
</dbReference>
<keyword evidence="7" id="KW-0411">Iron-sulfur</keyword>
<dbReference type="PROSITE" id="PS00198">
    <property type="entry name" value="4FE4S_FER_1"/>
    <property type="match status" value="1"/>
</dbReference>
<evidence type="ECO:0000256" key="4">
    <source>
        <dbReference type="ARBA" id="ARBA00022827"/>
    </source>
</evidence>